<proteinExistence type="predicted"/>
<dbReference type="Proteomes" id="UP001234989">
    <property type="component" value="Chromosome 9"/>
</dbReference>
<evidence type="ECO:0000313" key="1">
    <source>
        <dbReference type="EMBL" id="WMV44761.1"/>
    </source>
</evidence>
<reference evidence="1" key="1">
    <citation type="submission" date="2023-08" db="EMBL/GenBank/DDBJ databases">
        <title>A de novo genome assembly of Solanum verrucosum Schlechtendal, a Mexican diploid species geographically isolated from the other diploid A-genome species in potato relatives.</title>
        <authorList>
            <person name="Hosaka K."/>
        </authorList>
    </citation>
    <scope>NUCLEOTIDE SEQUENCE</scope>
    <source>
        <tissue evidence="1">Young leaves</tissue>
    </source>
</reference>
<organism evidence="1 2">
    <name type="scientific">Solanum verrucosum</name>
    <dbReference type="NCBI Taxonomy" id="315347"/>
    <lineage>
        <taxon>Eukaryota</taxon>
        <taxon>Viridiplantae</taxon>
        <taxon>Streptophyta</taxon>
        <taxon>Embryophyta</taxon>
        <taxon>Tracheophyta</taxon>
        <taxon>Spermatophyta</taxon>
        <taxon>Magnoliopsida</taxon>
        <taxon>eudicotyledons</taxon>
        <taxon>Gunneridae</taxon>
        <taxon>Pentapetalae</taxon>
        <taxon>asterids</taxon>
        <taxon>lamiids</taxon>
        <taxon>Solanales</taxon>
        <taxon>Solanaceae</taxon>
        <taxon>Solanoideae</taxon>
        <taxon>Solaneae</taxon>
        <taxon>Solanum</taxon>
    </lineage>
</organism>
<gene>
    <name evidence="1" type="ORF">MTR67_038146</name>
</gene>
<dbReference type="AlphaFoldDB" id="A0AAF0ZML5"/>
<accession>A0AAF0ZML5</accession>
<protein>
    <submittedName>
        <fullName evidence="1">Uncharacterized protein</fullName>
    </submittedName>
</protein>
<dbReference type="EMBL" id="CP133620">
    <property type="protein sequence ID" value="WMV44761.1"/>
    <property type="molecule type" value="Genomic_DNA"/>
</dbReference>
<sequence length="85" mass="9634">MQSWGPMEVIIRKIDGHKNSSGFFLMEHISVRLPWDEGTKLAMSIWWYGSSKFNRKDNLSAVHVLALFSDCSGLILSMKAGSIKF</sequence>
<keyword evidence="2" id="KW-1185">Reference proteome</keyword>
<evidence type="ECO:0000313" key="2">
    <source>
        <dbReference type="Proteomes" id="UP001234989"/>
    </source>
</evidence>
<name>A0AAF0ZML5_SOLVR</name>